<dbReference type="SUPFAM" id="SSF161219">
    <property type="entry name" value="CHY zinc finger-like"/>
    <property type="match status" value="1"/>
</dbReference>
<dbReference type="InterPro" id="IPR036855">
    <property type="entry name" value="Znf_CCCH_sf"/>
</dbReference>
<evidence type="ECO:0008006" key="11">
    <source>
        <dbReference type="Google" id="ProtNLM"/>
    </source>
</evidence>
<evidence type="ECO:0000259" key="8">
    <source>
        <dbReference type="PROSITE" id="PS51266"/>
    </source>
</evidence>
<evidence type="ECO:0000256" key="5">
    <source>
        <dbReference type="PROSITE-ProRule" id="PRU00723"/>
    </source>
</evidence>
<keyword evidence="1 5" id="KW-0479">Metal-binding</keyword>
<evidence type="ECO:0000256" key="4">
    <source>
        <dbReference type="PROSITE-ProRule" id="PRU00601"/>
    </source>
</evidence>
<keyword evidence="3 5" id="KW-0862">Zinc</keyword>
<organism evidence="9 10">
    <name type="scientific">Calycina marina</name>
    <dbReference type="NCBI Taxonomy" id="1763456"/>
    <lineage>
        <taxon>Eukaryota</taxon>
        <taxon>Fungi</taxon>
        <taxon>Dikarya</taxon>
        <taxon>Ascomycota</taxon>
        <taxon>Pezizomycotina</taxon>
        <taxon>Leotiomycetes</taxon>
        <taxon>Helotiales</taxon>
        <taxon>Pezizellaceae</taxon>
        <taxon>Calycina</taxon>
    </lineage>
</organism>
<dbReference type="PROSITE" id="PS51266">
    <property type="entry name" value="ZF_CHY"/>
    <property type="match status" value="1"/>
</dbReference>
<feature type="compositionally biased region" description="Basic residues" evidence="6">
    <location>
        <begin position="752"/>
        <end position="762"/>
    </location>
</feature>
<evidence type="ECO:0000259" key="7">
    <source>
        <dbReference type="PROSITE" id="PS50103"/>
    </source>
</evidence>
<dbReference type="Pfam" id="PF00642">
    <property type="entry name" value="zf-CCCH"/>
    <property type="match status" value="1"/>
</dbReference>
<evidence type="ECO:0000256" key="6">
    <source>
        <dbReference type="SAM" id="MobiDB-lite"/>
    </source>
</evidence>
<dbReference type="OrthoDB" id="10253329at2759"/>
<feature type="domain" description="C3H1-type" evidence="7">
    <location>
        <begin position="22"/>
        <end position="50"/>
    </location>
</feature>
<dbReference type="Proteomes" id="UP000887226">
    <property type="component" value="Unassembled WGS sequence"/>
</dbReference>
<sequence length="768" mass="85685">MSAPILGSLSVSDVNELPEQPPTTTRVCRYFLQPGSCRAGAACSYVHLDSQDQLPDAPIVPDQRKARVMMVGGSAPEDNRTIQDCQQAVTKPIKRRVVPKPVPTLQIEDPRNFQIKQILRRFCAKEVVQPGKTLLKFNLVPSDPDFPFELAALECVLYVPDSYPKLRPVLKVENRDIPRGFTLNIEDGFDALVESRPSATLLDSMKSLDKNLEAFLSAPKAETIKIVANKDTRHLSTAPTRSVKPETRLLQPSSVTARSSAEVLKEATPMQSISFTVEEKSEAAKQRAFETRQLEARMGRLALFEKSSDGIAYTLPIEPRKRSELPVALQSVKTVQLFVPLLYPLQSCRIRLDGVDPEDAESVVRGFEQKFKEPSAIKLMGHVNHLAQNMHILAKTTTEPKPKQLPPPPEPVRHDEMASSGKGYDFEGYQDPERSHVHYISRPAEWTNVDTENADTNSDDSYSYGTDEESDGQEDGGVIVSHEGSSTNAQPAQEKGTAISFPFIELYGIELFEVSTLNISVKCERCKEATEMKGLKHGVPKIESCKKCAAPFTIDFRRELVHQNAVRAGYLDLQGCFIADMLSSTFVPTCSQCSTAYSSPGIVSVQGEHTSNVCRECHQKFSFKIHSVKFLRITSGSQLTPTSGPRHKKEILGITPGTELPRRGRCRHYTKSYRWFRFSCCQKVYACDKCHDQAEEHPNEWANRMICGFCSREGNYRPEDCGVCHSVLIGKKGGGGFWEGGKGTRDRVRMSRKDKRKFRRPGAAKINA</sequence>
<proteinExistence type="predicted"/>
<evidence type="ECO:0000256" key="1">
    <source>
        <dbReference type="ARBA" id="ARBA00022723"/>
    </source>
</evidence>
<dbReference type="InterPro" id="IPR000571">
    <property type="entry name" value="Znf_CCCH"/>
</dbReference>
<dbReference type="GO" id="GO:0008270">
    <property type="term" value="F:zinc ion binding"/>
    <property type="evidence" value="ECO:0007669"/>
    <property type="project" value="UniProtKB-KW"/>
</dbReference>
<feature type="zinc finger region" description="C3H1-type" evidence="5">
    <location>
        <begin position="22"/>
        <end position="50"/>
    </location>
</feature>
<dbReference type="Pfam" id="PF05495">
    <property type="entry name" value="zf-CHY"/>
    <property type="match status" value="1"/>
</dbReference>
<dbReference type="Gene3D" id="4.10.1000.10">
    <property type="entry name" value="Zinc finger, CCCH-type"/>
    <property type="match status" value="1"/>
</dbReference>
<feature type="region of interest" description="Disordered" evidence="6">
    <location>
        <begin position="446"/>
        <end position="493"/>
    </location>
</feature>
<comment type="caution">
    <text evidence="9">The sequence shown here is derived from an EMBL/GenBank/DDBJ whole genome shotgun (WGS) entry which is preliminary data.</text>
</comment>
<name>A0A9P8CD90_9HELO</name>
<dbReference type="InterPro" id="IPR008913">
    <property type="entry name" value="Znf_CHY"/>
</dbReference>
<feature type="compositionally biased region" description="Polar residues" evidence="6">
    <location>
        <begin position="448"/>
        <end position="464"/>
    </location>
</feature>
<feature type="region of interest" description="Disordered" evidence="6">
    <location>
        <begin position="740"/>
        <end position="768"/>
    </location>
</feature>
<protein>
    <recommendedName>
        <fullName evidence="11">CHY-type domain-containing protein</fullName>
    </recommendedName>
</protein>
<evidence type="ECO:0000256" key="2">
    <source>
        <dbReference type="ARBA" id="ARBA00022771"/>
    </source>
</evidence>
<dbReference type="PROSITE" id="PS50103">
    <property type="entry name" value="ZF_C3H1"/>
    <property type="match status" value="1"/>
</dbReference>
<evidence type="ECO:0000313" key="10">
    <source>
        <dbReference type="Proteomes" id="UP000887226"/>
    </source>
</evidence>
<feature type="domain" description="CHY-type" evidence="8">
    <location>
        <begin position="659"/>
        <end position="726"/>
    </location>
</feature>
<gene>
    <name evidence="9" type="ORF">BJ878DRAFT_513768</name>
</gene>
<reference evidence="9" key="1">
    <citation type="journal article" date="2021" name="IMA Fungus">
        <title>Genomic characterization of three marine fungi, including Emericellopsis atlantica sp. nov. with signatures of a generalist lifestyle and marine biomass degradation.</title>
        <authorList>
            <person name="Hagestad O.C."/>
            <person name="Hou L."/>
            <person name="Andersen J.H."/>
            <person name="Hansen E.H."/>
            <person name="Altermark B."/>
            <person name="Li C."/>
            <person name="Kuhnert E."/>
            <person name="Cox R.J."/>
            <person name="Crous P.W."/>
            <person name="Spatafora J.W."/>
            <person name="Lail K."/>
            <person name="Amirebrahimi M."/>
            <person name="Lipzen A."/>
            <person name="Pangilinan J."/>
            <person name="Andreopoulos W."/>
            <person name="Hayes R.D."/>
            <person name="Ng V."/>
            <person name="Grigoriev I.V."/>
            <person name="Jackson S.A."/>
            <person name="Sutton T.D.S."/>
            <person name="Dobson A.D.W."/>
            <person name="Rama T."/>
        </authorList>
    </citation>
    <scope>NUCLEOTIDE SEQUENCE</scope>
    <source>
        <strain evidence="9">TRa3180A</strain>
    </source>
</reference>
<feature type="region of interest" description="Disordered" evidence="6">
    <location>
        <begin position="397"/>
        <end position="428"/>
    </location>
</feature>
<dbReference type="InterPro" id="IPR037274">
    <property type="entry name" value="Znf_CHY_sf"/>
</dbReference>
<evidence type="ECO:0000313" key="9">
    <source>
        <dbReference type="EMBL" id="KAG9242803.1"/>
    </source>
</evidence>
<dbReference type="EMBL" id="MU254035">
    <property type="protein sequence ID" value="KAG9242803.1"/>
    <property type="molecule type" value="Genomic_DNA"/>
</dbReference>
<keyword evidence="10" id="KW-1185">Reference proteome</keyword>
<keyword evidence="2 4" id="KW-0863">Zinc-finger</keyword>
<feature type="compositionally biased region" description="Basic and acidic residues" evidence="6">
    <location>
        <begin position="742"/>
        <end position="751"/>
    </location>
</feature>
<accession>A0A9P8CD90</accession>
<dbReference type="SUPFAM" id="SSF90229">
    <property type="entry name" value="CCCH zinc finger"/>
    <property type="match status" value="1"/>
</dbReference>
<evidence type="ECO:0000256" key="3">
    <source>
        <dbReference type="ARBA" id="ARBA00022833"/>
    </source>
</evidence>
<dbReference type="AlphaFoldDB" id="A0A9P8CD90"/>